<feature type="region of interest" description="Disordered" evidence="1">
    <location>
        <begin position="328"/>
        <end position="367"/>
    </location>
</feature>
<evidence type="ECO:0000256" key="1">
    <source>
        <dbReference type="SAM" id="MobiDB-lite"/>
    </source>
</evidence>
<keyword evidence="4" id="KW-1185">Reference proteome</keyword>
<dbReference type="EMBL" id="LSRX01000187">
    <property type="protein sequence ID" value="OLQ05351.1"/>
    <property type="molecule type" value="Genomic_DNA"/>
</dbReference>
<dbReference type="Gene3D" id="3.40.1580.10">
    <property type="entry name" value="SMI1/KNR4-like"/>
    <property type="match status" value="1"/>
</dbReference>
<evidence type="ECO:0000313" key="4">
    <source>
        <dbReference type="Proteomes" id="UP000186817"/>
    </source>
</evidence>
<proteinExistence type="predicted"/>
<organism evidence="3 4">
    <name type="scientific">Symbiodinium microadriaticum</name>
    <name type="common">Dinoflagellate</name>
    <name type="synonym">Zooxanthella microadriatica</name>
    <dbReference type="NCBI Taxonomy" id="2951"/>
    <lineage>
        <taxon>Eukaryota</taxon>
        <taxon>Sar</taxon>
        <taxon>Alveolata</taxon>
        <taxon>Dinophyceae</taxon>
        <taxon>Suessiales</taxon>
        <taxon>Symbiodiniaceae</taxon>
        <taxon>Symbiodinium</taxon>
    </lineage>
</organism>
<reference evidence="3 4" key="1">
    <citation type="submission" date="2016-02" db="EMBL/GenBank/DDBJ databases">
        <title>Genome analysis of coral dinoflagellate symbionts highlights evolutionary adaptations to a symbiotic lifestyle.</title>
        <authorList>
            <person name="Aranda M."/>
            <person name="Li Y."/>
            <person name="Liew Y.J."/>
            <person name="Baumgarten S."/>
            <person name="Simakov O."/>
            <person name="Wilson M."/>
            <person name="Piel J."/>
            <person name="Ashoor H."/>
            <person name="Bougouffa S."/>
            <person name="Bajic V.B."/>
            <person name="Ryu T."/>
            <person name="Ravasi T."/>
            <person name="Bayer T."/>
            <person name="Micklem G."/>
            <person name="Kim H."/>
            <person name="Bhak J."/>
            <person name="Lajeunesse T.C."/>
            <person name="Voolstra C.R."/>
        </authorList>
    </citation>
    <scope>NUCLEOTIDE SEQUENCE [LARGE SCALE GENOMIC DNA]</scope>
    <source>
        <strain evidence="3 4">CCMP2467</strain>
    </source>
</reference>
<protein>
    <recommendedName>
        <fullName evidence="2">Knr4/Smi1-like domain-containing protein</fullName>
    </recommendedName>
</protein>
<accession>A0A1Q9ED86</accession>
<name>A0A1Q9ED86_SYMMI</name>
<sequence length="409" mass="46103">MSQLTEEEVRGFFREAEGKDGRGATAEELKHAEVRDCFGWKSKVLTGRDMLKRAAQQQTPATRDLSASGLEFILTAWRLVSYLNVFSKLSTPRARDFTANAFQIKAMQRTGQEDMLPPWQLPDVIPKKTGDKAKYWPEGLSELRKVRQQFAEDHNLWNGLTKTCGLSHVHLFTQHGNVHFVFTRPSDSSKLLVDDREKLDYKLPESFKQLLQFRRGGGEVARACFAATGTSWAKDHVHIGELMGFNDDEEDMSILGTSFWIDEWEYPAIGVACCMCPSGGHDLIWLDYSKCGRQGEPRVVHVDQEFDMKITHLADDFASFVRGLKTEEEFESSDLPAEKRARGADDEEGDGPDEGEEEEEEEEVEKLVTASTGVSFFDLRQGDIQFQVVFARGGWTGGWRLTVVVGTGT</sequence>
<dbReference type="AlphaFoldDB" id="A0A1Q9ED86"/>
<evidence type="ECO:0000313" key="3">
    <source>
        <dbReference type="EMBL" id="OLQ05351.1"/>
    </source>
</evidence>
<feature type="compositionally biased region" description="Acidic residues" evidence="1">
    <location>
        <begin position="345"/>
        <end position="364"/>
    </location>
</feature>
<gene>
    <name evidence="3" type="ORF">AK812_SmicGene11471</name>
</gene>
<dbReference type="InterPro" id="IPR037883">
    <property type="entry name" value="Knr4/Smi1-like_sf"/>
</dbReference>
<feature type="domain" description="Knr4/Smi1-like" evidence="2">
    <location>
        <begin position="197"/>
        <end position="322"/>
    </location>
</feature>
<dbReference type="Pfam" id="PF09346">
    <property type="entry name" value="SMI1_KNR4"/>
    <property type="match status" value="1"/>
</dbReference>
<dbReference type="Proteomes" id="UP000186817">
    <property type="component" value="Unassembled WGS sequence"/>
</dbReference>
<evidence type="ECO:0000259" key="2">
    <source>
        <dbReference type="Pfam" id="PF09346"/>
    </source>
</evidence>
<comment type="caution">
    <text evidence="3">The sequence shown here is derived from an EMBL/GenBank/DDBJ whole genome shotgun (WGS) entry which is preliminary data.</text>
</comment>
<dbReference type="InterPro" id="IPR018958">
    <property type="entry name" value="Knr4/Smi1-like_dom"/>
</dbReference>
<dbReference type="SUPFAM" id="SSF160631">
    <property type="entry name" value="SMI1/KNR4-like"/>
    <property type="match status" value="1"/>
</dbReference>
<dbReference type="OrthoDB" id="10266811at2759"/>